<dbReference type="PANTHER" id="PTHR19981">
    <property type="entry name" value="TALIN"/>
    <property type="match status" value="1"/>
</dbReference>
<sequence>MATLSLRISLEGGRVTKTIQFDPQTSIFDACRIIRDKFAEAVQGQPQEYGLFLSDEENRQGVWLEAGRNLEYYLLRNQDVVEYRRKIRTLRVRMLDGAVKTILVDDSQPVSQLMVTICTKIGITNYEEYGLVREEQEQQNENISDNKFGTLTLRRKIAERDRDHKMESLRKKLKTDDEINWVDMGKTLREQGIDESETVLLRRKFFFSDQNIDSRDPVQLNLLYVQARDAILDGTHPVTQDKACEFAGIQVHIQFGPHNEQKHKPGFLDLKDFLPQSYVRVKGIEKKLFAEHRRHFDLSEIDAKVLYTKTARELPTYGVAFFLVKEKMSGKNKLVPRLLGVSKDSVLRLDERTKEILKTWPLTTVRRWCASPNTFTLDFGDYADSYYSVQTTEAEQIVQLIAGYVDIILKKKQAKDHFGIEGDEGSTMVEESVAPSKATFLQHETSKIGKVTTESLAQPGIIRPYDGQKSYTQGEMQSEQYGAVVGQVNVAHQPPTTKEIRISSVHLSEPQRALLGYISAGQEAISRAEEELRTKATIPDLGSDPHSIEWRENTLDTSKQAVTTHVATMSAATAQIVTASPDDTDTDAIGSAVSQIAQTIPEVTKEVRLIAALMEDDNSGDKLLEAARKLCSAFSDLLRAAEPESKEPRSSLINAASRVGEASTQMLSTIGEETAESREMHDMLLALAKAVANATAALVLRAKSIAASCEDEEKRNRVIEQATQCALATSQLVACAKVVAPTIHNAACREQLESAAREVAKAVNQLVQLCNEATNDQKLKTELLDAARDVSMTLQDLLDNIRLSTRERATRSVEEVNPVENVIVGTDILVSSSDPQEMVRHAKALGQATALLIQSIKGEAESQQDSEIQRRLLAAAKQLADATSKMVEAARLCAGSPHDSGHQDALRRAAEELREVTTTAANTPAMKRKVINRLEACAKHAAAAATQCIQVSRNAAQFSEDHHTKESLLQDCRNTADSIPRLINGVKSTMSHPDDANAQLNLIEAAEQFIEPANQVSVSARALQPTVRDGLASQQLSRCALNLSQTVQELSTAAHRAREACGGQELESALDAVKNLRTVLDDTRTAANKGTLRPLPGETVENTAQQLSKSAKNVGIAISQLVSAVLQGQRLYAGVAGRDTALALGDFTKSVHGVAATTNNGTVIDSADNAVINSVRLIEEAQRMLQNVGNEGALTTAARDVNQSLAETVDCIPGQREVDSVLRNVSELSEVLTMGEYPPSNRNYKDLQTDLKQAADSLNEASGQVAQSYASPANLASSSQNFGHSYKDLLSVAMEMAGQTKDEAARAQMVDSLRNVSTQSCSLLSTAKSIAADPGQHNSKNLLNQAARQVTESINKLVDCYVSATPGQKECDNAIRTIENLRMLLEHPQEPINELGYYDCVEYATEKSRSLGYAISEMIQNAKQSQHMEFGHSVNNVADSIHGLIESSAQAAYLIGVSHPSSISGRPGIIDQAQLTRAYQGIRQHCDIVSSPNSSKQQKISALTIVAKHTSYLCTICRQASMTTNNPVAKNEFILGAKHVANATSNLVQEVKALGDDSSAPSRSHYVEPLLEAVRAVRQYASSPEFISVPARISPEGRKAQEPILNAGRGVLDGVIEMVKAAKALAVSPDNPPVWQQLAMHSKPVSESVKKLVDSIREKAPGQQQCDQVLDTLATCIRELDSTALAINAQGLAQRKDNNLQGFTVQTLNAAAELGDKLEPIRVAAKHNAEQLGHAVGEISRYVVPMTNGAIGACSHIIHSNQQMALVDQVKSVAESATQLVQAAKESGGNPRATHAHPRLDESIENTKVAIKDLNSTAEKLSAETGAVTGLMEQVARAISRLTDKRQSLLNASISDSFVDYQTRMVRSAKEIAHLANEINAKAPYDTTKLPSLAADMTHHYTQLTQDSVGASTTTTSPEVGMRIRQSVIDLGRSVTSLIQSTAGLRANDLSGQTEISRNARDVSEKVSQVLASLQAGSRGTQACINAASTVSGIIGDLDTTIMFATAGTLHSDGEGSFADHREHILKTAKALVEDTKVLVAGAAGTQDQLASAAQNAVTTILQLADAVKLGACSLGSNQPDSQVMVINAVKDVAAALGELINATKLASGKPILDPAMQDLKESARVMVLNVSSLLKTVKAVEDEHTRGTRAMEATVAAISQEIRAMHSPLAPGMTPATPEDLIRVTKNVTVATAKAVAAGASNLQADIVAAANMGRRAISEMLVVCRTVAWSCAETEELRNRTLEAGAGVGEAYGDLLQGILRNCSADERMHLSRRVAKCVTDLVAMARLLKGSEWIDPEDPTVIAENELLGAAASIDAAAKKLANLRPRRQPDVKEADENMKFDEMILEAAKGIMAASSALVRAANAAQRELIDQGKVSRRPLTSSDDGQWSEGLISAARHVAAATHSLVEAAQNLVRGNGTEEMLISSAKQVAASTAQLLIACKVKSDPNSETGRRLQSAGNAVIKSTDNLVRAAQQAIDMEEEHILKINTSMVDGMAQEINARSDVLRMEKQLEEARHKLIKIRQARSKKNAGGFTTDESDSEYHQQGYTSPVLTNNSYNRNVQNASPGYQQQQDQQQQSQRNQYYYQHTATSPQHFHHPQANNANYNQNVNQNQNVTITSATYRSNPTLTANAVPRPYQGVGHIGEVSPISPLANRSFGTTTSTFTTTSTTNQQQNEQQDKSQRNNNLEACIRDLHEKTFGQDGVMAVSGAYKTPGKNYEGFTSSPSYRYETRSYDTSSADQQQPTTTVDSQFSQMSLSEDGKLNLTEGSSTRLASMTQRVVERKTMTTTTESRVEKKSQQHSFRLE</sequence>
<dbReference type="FunCoup" id="A0A7R8YRN8">
    <property type="interactions" value="651"/>
</dbReference>
<feature type="compositionally biased region" description="Polar residues" evidence="5">
    <location>
        <begin position="2739"/>
        <end position="2758"/>
    </location>
</feature>
<dbReference type="InterPro" id="IPR054082">
    <property type="entry name" value="Talin_IBS2B"/>
</dbReference>
<feature type="compositionally biased region" description="Low complexity" evidence="5">
    <location>
        <begin position="2664"/>
        <end position="2681"/>
    </location>
</feature>
<evidence type="ECO:0000256" key="3">
    <source>
        <dbReference type="ARBA" id="ARBA00023212"/>
    </source>
</evidence>
<dbReference type="Gene3D" id="1.20.120.230">
    <property type="entry name" value="Alpha-catenin/vinculin-like"/>
    <property type="match status" value="5"/>
</dbReference>
<dbReference type="GO" id="GO:0005200">
    <property type="term" value="F:structural constituent of cytoskeleton"/>
    <property type="evidence" value="ECO:0007669"/>
    <property type="project" value="InterPro"/>
</dbReference>
<evidence type="ECO:0000256" key="2">
    <source>
        <dbReference type="ARBA" id="ARBA00022490"/>
    </source>
</evidence>
<comment type="subcellular location">
    <subcellularLocation>
        <location evidence="1">Cytoplasm</location>
        <location evidence="1">Cytoskeleton</location>
    </subcellularLocation>
</comment>
<evidence type="ECO:0000259" key="6">
    <source>
        <dbReference type="PROSITE" id="PS50057"/>
    </source>
</evidence>
<dbReference type="Pfam" id="PF21692">
    <property type="entry name" value="Talin_R4"/>
    <property type="match status" value="1"/>
</dbReference>
<dbReference type="InterPro" id="IPR035963">
    <property type="entry name" value="FERM_2"/>
</dbReference>
<dbReference type="GO" id="GO:0005737">
    <property type="term" value="C:cytoplasm"/>
    <property type="evidence" value="ECO:0007669"/>
    <property type="project" value="TreeGrafter"/>
</dbReference>
<accession>A0A7R8YRN8</accession>
<feature type="coiled-coil region" evidence="4">
    <location>
        <begin position="1804"/>
        <end position="1852"/>
    </location>
</feature>
<dbReference type="GO" id="GO:0005886">
    <property type="term" value="C:plasma membrane"/>
    <property type="evidence" value="ECO:0007669"/>
    <property type="project" value="TreeGrafter"/>
</dbReference>
<dbReference type="Proteomes" id="UP000594454">
    <property type="component" value="Chromosome 2"/>
</dbReference>
<evidence type="ECO:0000313" key="9">
    <source>
        <dbReference type="Proteomes" id="UP000594454"/>
    </source>
</evidence>
<dbReference type="FunFam" id="1.20.80.10:FF:000007">
    <property type="entry name" value="Talin 2"/>
    <property type="match status" value="1"/>
</dbReference>
<dbReference type="Pfam" id="PF21865">
    <property type="entry name" value="TLN1-like_RS"/>
    <property type="match status" value="2"/>
</dbReference>
<evidence type="ECO:0008006" key="10">
    <source>
        <dbReference type="Google" id="ProtNLM"/>
    </source>
</evidence>
<dbReference type="InterPro" id="IPR019748">
    <property type="entry name" value="FERM_central"/>
</dbReference>
<dbReference type="InterPro" id="IPR011993">
    <property type="entry name" value="PH-like_dom_sf"/>
</dbReference>
<dbReference type="InterPro" id="IPR000299">
    <property type="entry name" value="FERM_domain"/>
</dbReference>
<dbReference type="SUPFAM" id="SSF47220">
    <property type="entry name" value="alpha-catenin/vinculin-like"/>
    <property type="match status" value="5"/>
</dbReference>
<dbReference type="InterPro" id="IPR014352">
    <property type="entry name" value="FERM/acyl-CoA-bd_prot_sf"/>
</dbReference>
<feature type="compositionally biased region" description="Basic and acidic residues" evidence="5">
    <location>
        <begin position="2797"/>
        <end position="2811"/>
    </location>
</feature>
<dbReference type="InterPro" id="IPR032425">
    <property type="entry name" value="FERM_f0"/>
</dbReference>
<evidence type="ECO:0000256" key="1">
    <source>
        <dbReference type="ARBA" id="ARBA00004245"/>
    </source>
</evidence>
<dbReference type="Pfam" id="PF25177">
    <property type="entry name" value="Talin_VBS2"/>
    <property type="match status" value="1"/>
</dbReference>
<dbReference type="FunFam" id="1.20.1410.10:FF:000001">
    <property type="entry name" value="Talin 2"/>
    <property type="match status" value="1"/>
</dbReference>
<dbReference type="GO" id="GO:0001726">
    <property type="term" value="C:ruffle"/>
    <property type="evidence" value="ECO:0007669"/>
    <property type="project" value="InterPro"/>
</dbReference>
<dbReference type="Gene3D" id="1.20.80.10">
    <property type="match status" value="1"/>
</dbReference>
<dbReference type="SUPFAM" id="SSF50729">
    <property type="entry name" value="PH domain-like"/>
    <property type="match status" value="1"/>
</dbReference>
<dbReference type="Pfam" id="PF16511">
    <property type="entry name" value="FERM_f0"/>
    <property type="match status" value="1"/>
</dbReference>
<keyword evidence="2" id="KW-0963">Cytoplasm</keyword>
<dbReference type="Pfam" id="PF02174">
    <property type="entry name" value="IRS"/>
    <property type="match status" value="1"/>
</dbReference>
<dbReference type="SMART" id="SM00295">
    <property type="entry name" value="B41"/>
    <property type="match status" value="1"/>
</dbReference>
<dbReference type="GO" id="GO:0030182">
    <property type="term" value="P:neuron differentiation"/>
    <property type="evidence" value="ECO:0007669"/>
    <property type="project" value="UniProtKB-ARBA"/>
</dbReference>
<dbReference type="FunFam" id="3.10.20.90:FF:000207">
    <property type="entry name" value="Rhea, isoform B"/>
    <property type="match status" value="1"/>
</dbReference>
<dbReference type="SUPFAM" id="SSF47031">
    <property type="entry name" value="Second domain of FERM"/>
    <property type="match status" value="1"/>
</dbReference>
<dbReference type="InterPro" id="IPR049108">
    <property type="entry name" value="Talin_R4"/>
</dbReference>
<dbReference type="SMART" id="SM00307">
    <property type="entry name" value="ILWEQ"/>
    <property type="match status" value="1"/>
</dbReference>
<dbReference type="GO" id="GO:0030036">
    <property type="term" value="P:actin cytoskeleton organization"/>
    <property type="evidence" value="ECO:0007669"/>
    <property type="project" value="TreeGrafter"/>
</dbReference>
<dbReference type="FunFam" id="1.20.120.230:FF:000004">
    <property type="entry name" value="Talin 2"/>
    <property type="match status" value="1"/>
</dbReference>
<feature type="compositionally biased region" description="Low complexity" evidence="5">
    <location>
        <begin position="2573"/>
        <end position="2586"/>
    </location>
</feature>
<dbReference type="OMA" id="VDMTQHY"/>
<dbReference type="OrthoDB" id="10262320at2759"/>
<dbReference type="InterPro" id="IPR002404">
    <property type="entry name" value="IRS_PTB"/>
</dbReference>
<dbReference type="InterPro" id="IPR015224">
    <property type="entry name" value="Talin_cent"/>
</dbReference>
<dbReference type="CDD" id="cd10569">
    <property type="entry name" value="FERM_C_Talin"/>
    <property type="match status" value="1"/>
</dbReference>
<keyword evidence="9" id="KW-1185">Reference proteome</keyword>
<evidence type="ECO:0000259" key="7">
    <source>
        <dbReference type="PROSITE" id="PS50945"/>
    </source>
</evidence>
<dbReference type="CDD" id="cd12150">
    <property type="entry name" value="talin-RS"/>
    <property type="match status" value="1"/>
</dbReference>
<feature type="region of interest" description="Disordered" evidence="5">
    <location>
        <begin position="2715"/>
        <end position="2758"/>
    </location>
</feature>
<proteinExistence type="predicted"/>
<dbReference type="Gene3D" id="2.30.29.30">
    <property type="entry name" value="Pleckstrin-homology domain (PH domain)/Phosphotyrosine-binding domain (PTB)"/>
    <property type="match status" value="1"/>
</dbReference>
<feature type="region of interest" description="Disordered" evidence="5">
    <location>
        <begin position="2662"/>
        <end position="2688"/>
    </location>
</feature>
<dbReference type="InterPro" id="IPR036723">
    <property type="entry name" value="Alpha-catenin/vinculin-like_sf"/>
</dbReference>
<dbReference type="InterPro" id="IPR057346">
    <property type="entry name" value="Talin1/2_VBS2"/>
</dbReference>
<dbReference type="SMART" id="SM01244">
    <property type="entry name" value="IRS"/>
    <property type="match status" value="1"/>
</dbReference>
<organism evidence="8 9">
    <name type="scientific">Hermetia illucens</name>
    <name type="common">Black soldier fly</name>
    <dbReference type="NCBI Taxonomy" id="343691"/>
    <lineage>
        <taxon>Eukaryota</taxon>
        <taxon>Metazoa</taxon>
        <taxon>Ecdysozoa</taxon>
        <taxon>Arthropoda</taxon>
        <taxon>Hexapoda</taxon>
        <taxon>Insecta</taxon>
        <taxon>Pterygota</taxon>
        <taxon>Neoptera</taxon>
        <taxon>Endopterygota</taxon>
        <taxon>Diptera</taxon>
        <taxon>Brachycera</taxon>
        <taxon>Stratiomyomorpha</taxon>
        <taxon>Stratiomyidae</taxon>
        <taxon>Hermetiinae</taxon>
        <taxon>Hermetia</taxon>
    </lineage>
</organism>
<dbReference type="PROSITE" id="PS50945">
    <property type="entry name" value="I_LWEQ"/>
    <property type="match status" value="1"/>
</dbReference>
<feature type="region of interest" description="Disordered" evidence="5">
    <location>
        <begin position="2527"/>
        <end position="2586"/>
    </location>
</feature>
<dbReference type="InterPro" id="IPR019747">
    <property type="entry name" value="FERM_CS"/>
</dbReference>
<feature type="domain" description="I/LWEQ" evidence="7">
    <location>
        <begin position="2294"/>
        <end position="2534"/>
    </location>
</feature>
<dbReference type="InterPro" id="IPR019749">
    <property type="entry name" value="Band_41_domain"/>
</dbReference>
<keyword evidence="3" id="KW-0206">Cytoskeleton</keyword>
<dbReference type="SUPFAM" id="SSF109880">
    <property type="entry name" value="A middle domain of Talin 1"/>
    <property type="match status" value="1"/>
</dbReference>
<dbReference type="PROSITE" id="PS50057">
    <property type="entry name" value="FERM_3"/>
    <property type="match status" value="1"/>
</dbReference>
<dbReference type="FunFam" id="1.20.1420.10:FF:000012">
    <property type="entry name" value="Rhea, isoform B"/>
    <property type="match status" value="1"/>
</dbReference>
<feature type="domain" description="FERM" evidence="6">
    <location>
        <begin position="88"/>
        <end position="412"/>
    </location>
</feature>
<dbReference type="FunFam" id="2.30.29.30:FF:000028">
    <property type="entry name" value="Talin 2"/>
    <property type="match status" value="1"/>
</dbReference>
<dbReference type="GO" id="GO:0009887">
    <property type="term" value="P:animal organ morphogenesis"/>
    <property type="evidence" value="ECO:0007669"/>
    <property type="project" value="UniProtKB-ARBA"/>
</dbReference>
<keyword evidence="4" id="KW-0175">Coiled coil</keyword>
<dbReference type="CDD" id="cd14473">
    <property type="entry name" value="FERM_B-lobe"/>
    <property type="match status" value="1"/>
</dbReference>
<evidence type="ECO:0000313" key="8">
    <source>
        <dbReference type="EMBL" id="CAD7082908.1"/>
    </source>
</evidence>
<dbReference type="GO" id="GO:0098609">
    <property type="term" value="P:cell-cell adhesion"/>
    <property type="evidence" value="ECO:0007669"/>
    <property type="project" value="TreeGrafter"/>
</dbReference>
<dbReference type="Pfam" id="PF08913">
    <property type="entry name" value="VBS"/>
    <property type="match status" value="1"/>
</dbReference>
<dbReference type="CDD" id="cd17090">
    <property type="entry name" value="FERM_F1_TLN"/>
    <property type="match status" value="1"/>
</dbReference>
<dbReference type="InterPro" id="IPR002558">
    <property type="entry name" value="ILWEQ_dom"/>
</dbReference>
<dbReference type="Pfam" id="PF01608">
    <property type="entry name" value="I_LWEQ"/>
    <property type="match status" value="1"/>
</dbReference>
<dbReference type="Gene3D" id="1.20.1420.10">
    <property type="entry name" value="Talin, central domain"/>
    <property type="match status" value="7"/>
</dbReference>
<protein>
    <recommendedName>
        <fullName evidence="10">Talin-2</fullName>
    </recommendedName>
</protein>
<dbReference type="FunFam" id="1.20.1420.10:FF:000002">
    <property type="entry name" value="Talin 2"/>
    <property type="match status" value="1"/>
</dbReference>
<dbReference type="FunFam" id="1.20.120.230:FF:000003">
    <property type="entry name" value="Talin 2"/>
    <property type="match status" value="1"/>
</dbReference>
<dbReference type="InParanoid" id="A0A7R8YRN8"/>
<feature type="region of interest" description="Disordered" evidence="5">
    <location>
        <begin position="2788"/>
        <end position="2811"/>
    </location>
</feature>
<name>A0A7R8YRN8_HERIL</name>
<evidence type="ECO:0000256" key="4">
    <source>
        <dbReference type="SAM" id="Coils"/>
    </source>
</evidence>
<dbReference type="InterPro" id="IPR015009">
    <property type="entry name" value="Vinculin-bd_dom"/>
</dbReference>
<dbReference type="EMBL" id="LR899010">
    <property type="protein sequence ID" value="CAD7082908.1"/>
    <property type="molecule type" value="Genomic_DNA"/>
</dbReference>
<gene>
    <name evidence="8" type="ORF">HERILL_LOCUS5908</name>
</gene>
<dbReference type="InterPro" id="IPR037438">
    <property type="entry name" value="Talin1/2-RS"/>
</dbReference>
<dbReference type="GO" id="GO:0005856">
    <property type="term" value="C:cytoskeleton"/>
    <property type="evidence" value="ECO:0007669"/>
    <property type="project" value="UniProtKB-SubCell"/>
</dbReference>
<dbReference type="PANTHER" id="PTHR19981:SF1">
    <property type="entry name" value="RHEA, ISOFORM B"/>
    <property type="match status" value="1"/>
</dbReference>
<dbReference type="GO" id="GO:0005178">
    <property type="term" value="F:integrin binding"/>
    <property type="evidence" value="ECO:0007669"/>
    <property type="project" value="TreeGrafter"/>
</dbReference>
<dbReference type="GO" id="GO:0051015">
    <property type="term" value="F:actin filament binding"/>
    <property type="evidence" value="ECO:0007669"/>
    <property type="project" value="InterPro"/>
</dbReference>
<dbReference type="InterPro" id="IPR054060">
    <property type="entry name" value="TLN1-like_RS"/>
</dbReference>
<dbReference type="Pfam" id="PF21896">
    <property type="entry name" value="Talin_IBS2B"/>
    <property type="match status" value="4"/>
</dbReference>
<dbReference type="Gene3D" id="1.20.1410.10">
    <property type="entry name" value="I/LWEQ domain"/>
    <property type="match status" value="1"/>
</dbReference>
<dbReference type="Pfam" id="PF09141">
    <property type="entry name" value="Talin_middle"/>
    <property type="match status" value="1"/>
</dbReference>
<dbReference type="PROSITE" id="PS00660">
    <property type="entry name" value="FERM_1"/>
    <property type="match status" value="1"/>
</dbReference>
<feature type="coiled-coil region" evidence="4">
    <location>
        <begin position="745"/>
        <end position="772"/>
    </location>
</feature>
<reference evidence="8 9" key="1">
    <citation type="submission" date="2020-11" db="EMBL/GenBank/DDBJ databases">
        <authorList>
            <person name="Wallbank WR R."/>
            <person name="Pardo Diaz C."/>
            <person name="Kozak K."/>
            <person name="Martin S."/>
            <person name="Jiggins C."/>
            <person name="Moest M."/>
            <person name="Warren A I."/>
            <person name="Generalovic N T."/>
            <person name="Byers J.R.P. K."/>
            <person name="Montejo-Kovacevich G."/>
            <person name="Yen C E."/>
        </authorList>
    </citation>
    <scope>NUCLEOTIDE SEQUENCE [LARGE SCALE GENOMIC DNA]</scope>
</reference>
<dbReference type="Gene3D" id="3.10.20.90">
    <property type="entry name" value="Phosphatidylinositol 3-kinase Catalytic Subunit, Chain A, domain 1"/>
    <property type="match status" value="2"/>
</dbReference>
<dbReference type="SUPFAM" id="SSF109885">
    <property type="entry name" value="I/LWEQ domain"/>
    <property type="match status" value="4"/>
</dbReference>
<dbReference type="CDD" id="cd17089">
    <property type="entry name" value="FERM_F0_TLN"/>
    <property type="match status" value="1"/>
</dbReference>
<evidence type="ECO:0000256" key="5">
    <source>
        <dbReference type="SAM" id="MobiDB-lite"/>
    </source>
</evidence>
<dbReference type="InterPro" id="IPR036476">
    <property type="entry name" value="Talin_cent_sf"/>
</dbReference>
<feature type="compositionally biased region" description="Polar residues" evidence="5">
    <location>
        <begin position="2548"/>
        <end position="2572"/>
    </location>
</feature>
<dbReference type="InterPro" id="IPR035964">
    <property type="entry name" value="I/LWEQ_dom_sf"/>
</dbReference>
<dbReference type="GO" id="GO:0005925">
    <property type="term" value="C:focal adhesion"/>
    <property type="evidence" value="ECO:0007669"/>
    <property type="project" value="InterPro"/>
</dbReference>